<name>A0A2J9PNN4_9LACT</name>
<evidence type="ECO:0000313" key="2">
    <source>
        <dbReference type="EMBL" id="PNL91959.1"/>
    </source>
</evidence>
<feature type="transmembrane region" description="Helical" evidence="1">
    <location>
        <begin position="163"/>
        <end position="188"/>
    </location>
</feature>
<dbReference type="EMBL" id="NBTM02000001">
    <property type="protein sequence ID" value="PNL91959.1"/>
    <property type="molecule type" value="Genomic_DNA"/>
</dbReference>
<protein>
    <submittedName>
        <fullName evidence="2">EpsG family protein</fullName>
    </submittedName>
</protein>
<sequence length="366" mass="42863">MILHFTIGIYILLIGIIFSNFEKNMNRGLTTIVLFLFLFILSAFRSDSVGTDTQNYIQTFKIISTAASLNFESFDMEAGYLFFNKILAILFNNPQWLLITTSAIVFTGVGIIVYRYSKNIWMSTFLFFGLNFFTSSMNTTRTFLSLVILLFSIQFIFKNDFFKFLIVVMVATTFHQSAIIFIIAWFISKIKLNKFTLLIFTSLNLLIFLFLPLLLRLIVIVFPTYLNYLSSSFYEDGVKLASVINFSINLLIFIIIYLLYNSSYVNRELMRPEDINIFNKSLNILLIGVSLSFLAIRFSLLTRVSYYFMIMSILLLPNVTKLVKKRNLRMALMFTIIFIFFMYTMIVNAIRPEWDSIYPYKFFWNN</sequence>
<feature type="transmembrane region" description="Helical" evidence="1">
    <location>
        <begin position="306"/>
        <end position="323"/>
    </location>
</feature>
<keyword evidence="1" id="KW-0472">Membrane</keyword>
<dbReference type="Proteomes" id="UP000192813">
    <property type="component" value="Unassembled WGS sequence"/>
</dbReference>
<feature type="transmembrane region" description="Helical" evidence="1">
    <location>
        <begin position="195"/>
        <end position="222"/>
    </location>
</feature>
<accession>A0A2J9PNN4</accession>
<feature type="transmembrane region" description="Helical" evidence="1">
    <location>
        <begin position="28"/>
        <end position="44"/>
    </location>
</feature>
<dbReference type="Pfam" id="PF14897">
    <property type="entry name" value="EpsG"/>
    <property type="match status" value="1"/>
</dbReference>
<keyword evidence="1" id="KW-0812">Transmembrane</keyword>
<proteinExistence type="predicted"/>
<reference evidence="3" key="1">
    <citation type="submission" date="2017-12" db="EMBL/GenBank/DDBJ databases">
        <title>FDA dAtabase for Regulatory Grade micrObial Sequences (FDA-ARGOS): Supporting development and validation of Infectious Disease Dx tests.</title>
        <authorList>
            <person name="Hoffmann M."/>
            <person name="Allard M."/>
            <person name="Evans P."/>
            <person name="Brown E."/>
            <person name="Tallon L."/>
            <person name="Sadzewicz L."/>
            <person name="Sengamalay N."/>
            <person name="Ott S."/>
            <person name="Godinez A."/>
            <person name="Nagaraj S."/>
            <person name="Vavikolanu K."/>
            <person name="Aluvathingal J."/>
            <person name="Nadendla S."/>
            <person name="Sichtig H."/>
        </authorList>
    </citation>
    <scope>NUCLEOTIDE SEQUENCE [LARGE SCALE GENOMIC DNA]</scope>
    <source>
        <strain evidence="3">FDAARGOS_249</strain>
    </source>
</reference>
<gene>
    <name evidence="2" type="ORF">A6J77_006850</name>
</gene>
<comment type="caution">
    <text evidence="2">The sequence shown here is derived from an EMBL/GenBank/DDBJ whole genome shotgun (WGS) entry which is preliminary data.</text>
</comment>
<dbReference type="InterPro" id="IPR049458">
    <property type="entry name" value="EpsG-like"/>
</dbReference>
<feature type="transmembrane region" description="Helical" evidence="1">
    <location>
        <begin position="96"/>
        <end position="117"/>
    </location>
</feature>
<feature type="transmembrane region" description="Helical" evidence="1">
    <location>
        <begin position="330"/>
        <end position="350"/>
    </location>
</feature>
<evidence type="ECO:0000256" key="1">
    <source>
        <dbReference type="SAM" id="Phobius"/>
    </source>
</evidence>
<feature type="transmembrane region" description="Helical" evidence="1">
    <location>
        <begin position="6"/>
        <end position="21"/>
    </location>
</feature>
<feature type="transmembrane region" description="Helical" evidence="1">
    <location>
        <begin position="242"/>
        <end position="260"/>
    </location>
</feature>
<organism evidence="2 3">
    <name type="scientific">Aerococcus viridans</name>
    <dbReference type="NCBI Taxonomy" id="1377"/>
    <lineage>
        <taxon>Bacteria</taxon>
        <taxon>Bacillati</taxon>
        <taxon>Bacillota</taxon>
        <taxon>Bacilli</taxon>
        <taxon>Lactobacillales</taxon>
        <taxon>Aerococcaceae</taxon>
        <taxon>Aerococcus</taxon>
    </lineage>
</organism>
<feature type="transmembrane region" description="Helical" evidence="1">
    <location>
        <begin position="281"/>
        <end position="300"/>
    </location>
</feature>
<dbReference type="AlphaFoldDB" id="A0A2J9PNN4"/>
<keyword evidence="1" id="KW-1133">Transmembrane helix</keyword>
<feature type="transmembrane region" description="Helical" evidence="1">
    <location>
        <begin position="138"/>
        <end position="157"/>
    </location>
</feature>
<evidence type="ECO:0000313" key="3">
    <source>
        <dbReference type="Proteomes" id="UP000192813"/>
    </source>
</evidence>